<reference evidence="1 2" key="1">
    <citation type="submission" date="2013-09" db="EMBL/GenBank/DDBJ databases">
        <title>Corchorus capsularis genome sequencing.</title>
        <authorList>
            <person name="Alam M."/>
            <person name="Haque M.S."/>
            <person name="Islam M.S."/>
            <person name="Emdad E.M."/>
            <person name="Islam M.M."/>
            <person name="Ahmed B."/>
            <person name="Halim A."/>
            <person name="Hossen Q.M.M."/>
            <person name="Hossain M.Z."/>
            <person name="Ahmed R."/>
            <person name="Khan M.M."/>
            <person name="Islam R."/>
            <person name="Rashid M.M."/>
            <person name="Khan S.A."/>
            <person name="Rahman M.S."/>
            <person name="Alam M."/>
        </authorList>
    </citation>
    <scope>NUCLEOTIDE SEQUENCE [LARGE SCALE GENOMIC DNA]</scope>
    <source>
        <strain evidence="2">cv. CVL-1</strain>
        <tissue evidence="1">Whole seedling</tissue>
    </source>
</reference>
<keyword evidence="2" id="KW-1185">Reference proteome</keyword>
<protein>
    <submittedName>
        <fullName evidence="1">Uncharacterized protein</fullName>
    </submittedName>
</protein>
<gene>
    <name evidence="1" type="ORF">CCACVL1_27644</name>
</gene>
<accession>A0A1R3G9F5</accession>
<organism evidence="1 2">
    <name type="scientific">Corchorus capsularis</name>
    <name type="common">Jute</name>
    <dbReference type="NCBI Taxonomy" id="210143"/>
    <lineage>
        <taxon>Eukaryota</taxon>
        <taxon>Viridiplantae</taxon>
        <taxon>Streptophyta</taxon>
        <taxon>Embryophyta</taxon>
        <taxon>Tracheophyta</taxon>
        <taxon>Spermatophyta</taxon>
        <taxon>Magnoliopsida</taxon>
        <taxon>eudicotyledons</taxon>
        <taxon>Gunneridae</taxon>
        <taxon>Pentapetalae</taxon>
        <taxon>rosids</taxon>
        <taxon>malvids</taxon>
        <taxon>Malvales</taxon>
        <taxon>Malvaceae</taxon>
        <taxon>Grewioideae</taxon>
        <taxon>Apeibeae</taxon>
        <taxon>Corchorus</taxon>
    </lineage>
</organism>
<evidence type="ECO:0000313" key="2">
    <source>
        <dbReference type="Proteomes" id="UP000188268"/>
    </source>
</evidence>
<dbReference type="Proteomes" id="UP000188268">
    <property type="component" value="Unassembled WGS sequence"/>
</dbReference>
<evidence type="ECO:0000313" key="1">
    <source>
        <dbReference type="EMBL" id="OMO54703.1"/>
    </source>
</evidence>
<name>A0A1R3G9F5_COCAP</name>
<proteinExistence type="predicted"/>
<comment type="caution">
    <text evidence="1">The sequence shown here is derived from an EMBL/GenBank/DDBJ whole genome shotgun (WGS) entry which is preliminary data.</text>
</comment>
<sequence>MVRAGEGLHPRVTDDLSYRILLLPIYGYG</sequence>
<dbReference type="AlphaFoldDB" id="A0A1R3G9F5"/>
<dbReference type="EMBL" id="AWWV01014888">
    <property type="protein sequence ID" value="OMO54703.1"/>
    <property type="molecule type" value="Genomic_DNA"/>
</dbReference>
<dbReference type="Gramene" id="OMO54703">
    <property type="protein sequence ID" value="OMO54703"/>
    <property type="gene ID" value="CCACVL1_27644"/>
</dbReference>